<keyword evidence="1" id="KW-0472">Membrane</keyword>
<reference evidence="2 3" key="1">
    <citation type="submission" date="2016-10" db="EMBL/GenBank/DDBJ databases">
        <authorList>
            <person name="de Groot N.N."/>
        </authorList>
    </citation>
    <scope>NUCLEOTIDE SEQUENCE [LARGE SCALE GENOMIC DNA]</scope>
    <source>
        <strain evidence="2 3">LMG 2247</strain>
    </source>
</reference>
<feature type="transmembrane region" description="Helical" evidence="1">
    <location>
        <begin position="26"/>
        <end position="46"/>
    </location>
</feature>
<evidence type="ECO:0000313" key="2">
    <source>
        <dbReference type="EMBL" id="SDH95741.1"/>
    </source>
</evidence>
<organism evidence="2 3">
    <name type="scientific">Paraburkholderia phenazinium</name>
    <dbReference type="NCBI Taxonomy" id="60549"/>
    <lineage>
        <taxon>Bacteria</taxon>
        <taxon>Pseudomonadati</taxon>
        <taxon>Pseudomonadota</taxon>
        <taxon>Betaproteobacteria</taxon>
        <taxon>Burkholderiales</taxon>
        <taxon>Burkholderiaceae</taxon>
        <taxon>Paraburkholderia</taxon>
    </lineage>
</organism>
<dbReference type="EMBL" id="FNCJ01000015">
    <property type="protein sequence ID" value="SDH95741.1"/>
    <property type="molecule type" value="Genomic_DNA"/>
</dbReference>
<accession>A0A1G8GN45</accession>
<evidence type="ECO:0000313" key="3">
    <source>
        <dbReference type="Proteomes" id="UP000199706"/>
    </source>
</evidence>
<keyword evidence="1" id="KW-1133">Transmembrane helix</keyword>
<evidence type="ECO:0000256" key="1">
    <source>
        <dbReference type="SAM" id="Phobius"/>
    </source>
</evidence>
<dbReference type="AlphaFoldDB" id="A0A1G8GN45"/>
<protein>
    <submittedName>
        <fullName evidence="2">D-allose transport system permease protein</fullName>
    </submittedName>
</protein>
<keyword evidence="1" id="KW-0812">Transmembrane</keyword>
<sequence>MAGVVIGGLIIGVINNILNIMNVESYYQQIVMGVLIIAAVTADKLFTRRSR</sequence>
<dbReference type="Proteomes" id="UP000199706">
    <property type="component" value="Unassembled WGS sequence"/>
</dbReference>
<gene>
    <name evidence="2" type="ORF">SAMN05216466_11575</name>
</gene>
<name>A0A1G8GN45_9BURK</name>
<proteinExistence type="predicted"/>